<sequence length="195" mass="22065">MDGYSIPQAGVNLVVDWNADRVDWEWPSTDYLESLKKPNVTPVHESITEITPSDGIMLDDSKCRDDTNLAEVWEKKSRSYLGVAAHGFPNYVMLLGPNSPLAKSPLIKEDVRALELRMEVAGDFMEQKDIFMKTTIWENDCRSWFKNANTEAVAIQRFEDFHDNGESVFPEFMSVDNAKDTADTAAAKEKINLLV</sequence>
<comment type="similarity">
    <text evidence="2">Belongs to the FAD-binding monooxygenase family.</text>
</comment>
<keyword evidence="3" id="KW-0285">Flavoprotein</keyword>
<evidence type="ECO:0000313" key="5">
    <source>
        <dbReference type="EMBL" id="KAE8416982.1"/>
    </source>
</evidence>
<dbReference type="PANTHER" id="PTHR42877:SF8">
    <property type="entry name" value="MONOOXYGENASE"/>
    <property type="match status" value="1"/>
</dbReference>
<dbReference type="InterPro" id="IPR036188">
    <property type="entry name" value="FAD/NAD-bd_sf"/>
</dbReference>
<comment type="cofactor">
    <cofactor evidence="1">
        <name>FAD</name>
        <dbReference type="ChEBI" id="CHEBI:57692"/>
    </cofactor>
</comment>
<evidence type="ECO:0000313" key="6">
    <source>
        <dbReference type="Proteomes" id="UP000325395"/>
    </source>
</evidence>
<dbReference type="EMBL" id="ML735744">
    <property type="protein sequence ID" value="KAE8416982.1"/>
    <property type="molecule type" value="Genomic_DNA"/>
</dbReference>
<dbReference type="Gene3D" id="3.50.50.60">
    <property type="entry name" value="FAD/NAD(P)-binding domain"/>
    <property type="match status" value="1"/>
</dbReference>
<gene>
    <name evidence="5" type="ORF">BDV36DRAFT_296570</name>
</gene>
<reference evidence="5 6" key="1">
    <citation type="submission" date="2019-04" db="EMBL/GenBank/DDBJ databases">
        <authorList>
            <consortium name="DOE Joint Genome Institute"/>
            <person name="Mondo S."/>
            <person name="Kjaerbolling I."/>
            <person name="Vesth T."/>
            <person name="Frisvad J.C."/>
            <person name="Nybo J.L."/>
            <person name="Theobald S."/>
            <person name="Kildgaard S."/>
            <person name="Isbrandt T."/>
            <person name="Kuo A."/>
            <person name="Sato A."/>
            <person name="Lyhne E.K."/>
            <person name="Kogle M.E."/>
            <person name="Wiebenga A."/>
            <person name="Kun R.S."/>
            <person name="Lubbers R.J."/>
            <person name="Makela M.R."/>
            <person name="Barry K."/>
            <person name="Chovatia M."/>
            <person name="Clum A."/>
            <person name="Daum C."/>
            <person name="Haridas S."/>
            <person name="He G."/>
            <person name="LaButti K."/>
            <person name="Lipzen A."/>
            <person name="Riley R."/>
            <person name="Salamov A."/>
            <person name="Simmons B.A."/>
            <person name="Magnuson J.K."/>
            <person name="Henrissat B."/>
            <person name="Mortensen U.H."/>
            <person name="Larsen T.O."/>
            <person name="Devries R.P."/>
            <person name="Grigoriev I.V."/>
            <person name="Machida M."/>
            <person name="Baker S.E."/>
            <person name="Andersen M.R."/>
            <person name="Cantor M.N."/>
            <person name="Hua S.X."/>
        </authorList>
    </citation>
    <scope>NUCLEOTIDE SEQUENCE [LARGE SCALE GENOMIC DNA]</scope>
    <source>
        <strain evidence="5 6">CBS 117616</strain>
    </source>
</reference>
<evidence type="ECO:0000256" key="3">
    <source>
        <dbReference type="ARBA" id="ARBA00022630"/>
    </source>
</evidence>
<evidence type="ECO:0000256" key="4">
    <source>
        <dbReference type="ARBA" id="ARBA00022827"/>
    </source>
</evidence>
<organism evidence="5 6">
    <name type="scientific">Aspergillus pseudocaelatus</name>
    <dbReference type="NCBI Taxonomy" id="1825620"/>
    <lineage>
        <taxon>Eukaryota</taxon>
        <taxon>Fungi</taxon>
        <taxon>Dikarya</taxon>
        <taxon>Ascomycota</taxon>
        <taxon>Pezizomycotina</taxon>
        <taxon>Eurotiomycetes</taxon>
        <taxon>Eurotiomycetidae</taxon>
        <taxon>Eurotiales</taxon>
        <taxon>Aspergillaceae</taxon>
        <taxon>Aspergillus</taxon>
        <taxon>Aspergillus subgen. Circumdati</taxon>
    </lineage>
</organism>
<dbReference type="Proteomes" id="UP000325395">
    <property type="component" value="Unassembled WGS sequence"/>
</dbReference>
<evidence type="ECO:0000256" key="2">
    <source>
        <dbReference type="ARBA" id="ARBA00010139"/>
    </source>
</evidence>
<accession>A0ABQ6WIL4</accession>
<keyword evidence="6" id="KW-1185">Reference proteome</keyword>
<proteinExistence type="inferred from homology"/>
<dbReference type="InterPro" id="IPR051209">
    <property type="entry name" value="FAD-bind_Monooxygenase_sf"/>
</dbReference>
<dbReference type="PANTHER" id="PTHR42877">
    <property type="entry name" value="L-ORNITHINE N(5)-MONOOXYGENASE-RELATED"/>
    <property type="match status" value="1"/>
</dbReference>
<keyword evidence="4" id="KW-0274">FAD</keyword>
<protein>
    <submittedName>
        <fullName evidence="5">Uncharacterized protein</fullName>
    </submittedName>
</protein>
<name>A0ABQ6WIL4_9EURO</name>
<evidence type="ECO:0000256" key="1">
    <source>
        <dbReference type="ARBA" id="ARBA00001974"/>
    </source>
</evidence>